<evidence type="ECO:0000313" key="4">
    <source>
        <dbReference type="Proteomes" id="UP001499841"/>
    </source>
</evidence>
<evidence type="ECO:0000259" key="2">
    <source>
        <dbReference type="Pfam" id="PF13480"/>
    </source>
</evidence>
<dbReference type="Proteomes" id="UP001499841">
    <property type="component" value="Unassembled WGS sequence"/>
</dbReference>
<feature type="region of interest" description="Disordered" evidence="1">
    <location>
        <begin position="1"/>
        <end position="69"/>
    </location>
</feature>
<dbReference type="Pfam" id="PF13480">
    <property type="entry name" value="Acetyltransf_6"/>
    <property type="match status" value="1"/>
</dbReference>
<dbReference type="EMBL" id="BAABBA010000002">
    <property type="protein sequence ID" value="GAA4286202.1"/>
    <property type="molecule type" value="Genomic_DNA"/>
</dbReference>
<accession>A0ABP8EQF7</accession>
<dbReference type="Gene3D" id="3.40.630.30">
    <property type="match status" value="1"/>
</dbReference>
<keyword evidence="4" id="KW-1185">Reference proteome</keyword>
<protein>
    <recommendedName>
        <fullName evidence="2">BioF2-like acetyltransferase domain-containing protein</fullName>
    </recommendedName>
</protein>
<proteinExistence type="predicted"/>
<dbReference type="InterPro" id="IPR038740">
    <property type="entry name" value="BioF2-like_GNAT_dom"/>
</dbReference>
<evidence type="ECO:0000256" key="1">
    <source>
        <dbReference type="SAM" id="MobiDB-lite"/>
    </source>
</evidence>
<sequence length="439" mass="48261">MDRRRLRRFGRPVQRDGRRRSLPSAGPKGHGTGRGWARFEAPGPTAPGPAAGRARTREDARGHPESQVSMPVDIVRPDELADADVARWTAVQASSPALDSPFLSPQFAAAVARVRDRTRVAVLTDSAGEVGYLPFERARLGRGAALAKGLSDVQGLVARETLDVDLASVMRAGGLRVLEFDHLLAAQEPWLRTGHARYVREVSPALDLSGGYEAYVRDKQSSSKSLFQTNARKRRKLAREHGDVRLVFDVRDHALLDQVLTWKSDQYRRTGRRDRFADPANRVLVHDLLDVRDPDFGAPLTVLYAGDAVVAAHLGLQSRRTVAWWFPVYDPRFGPYSPGLLLCLELAEAMAEHGADVLDLGKGDEPYKDRLSNAGIALVSGAVARDRVSHAAHTARHWPAERLTAVVLGSARLRRLARKALIRAGSVRERIAARPGDSR</sequence>
<organism evidence="3 4">
    <name type="scientific">Georgenia daeguensis</name>
    <dbReference type="NCBI Taxonomy" id="908355"/>
    <lineage>
        <taxon>Bacteria</taxon>
        <taxon>Bacillati</taxon>
        <taxon>Actinomycetota</taxon>
        <taxon>Actinomycetes</taxon>
        <taxon>Micrococcales</taxon>
        <taxon>Bogoriellaceae</taxon>
        <taxon>Georgenia</taxon>
    </lineage>
</organism>
<feature type="domain" description="BioF2-like acetyltransferase" evidence="2">
    <location>
        <begin position="229"/>
        <end position="368"/>
    </location>
</feature>
<dbReference type="InterPro" id="IPR016181">
    <property type="entry name" value="Acyl_CoA_acyltransferase"/>
</dbReference>
<comment type="caution">
    <text evidence="3">The sequence shown here is derived from an EMBL/GenBank/DDBJ whole genome shotgun (WGS) entry which is preliminary data.</text>
</comment>
<feature type="compositionally biased region" description="Basic residues" evidence="1">
    <location>
        <begin position="1"/>
        <end position="10"/>
    </location>
</feature>
<gene>
    <name evidence="3" type="ORF">GCM10022262_05610</name>
</gene>
<dbReference type="SUPFAM" id="SSF55729">
    <property type="entry name" value="Acyl-CoA N-acyltransferases (Nat)"/>
    <property type="match status" value="1"/>
</dbReference>
<evidence type="ECO:0000313" key="3">
    <source>
        <dbReference type="EMBL" id="GAA4286202.1"/>
    </source>
</evidence>
<feature type="compositionally biased region" description="Basic and acidic residues" evidence="1">
    <location>
        <begin position="55"/>
        <end position="64"/>
    </location>
</feature>
<reference evidence="4" key="1">
    <citation type="journal article" date="2019" name="Int. J. Syst. Evol. Microbiol.">
        <title>The Global Catalogue of Microorganisms (GCM) 10K type strain sequencing project: providing services to taxonomists for standard genome sequencing and annotation.</title>
        <authorList>
            <consortium name="The Broad Institute Genomics Platform"/>
            <consortium name="The Broad Institute Genome Sequencing Center for Infectious Disease"/>
            <person name="Wu L."/>
            <person name="Ma J."/>
        </authorList>
    </citation>
    <scope>NUCLEOTIDE SEQUENCE [LARGE SCALE GENOMIC DNA]</scope>
    <source>
        <strain evidence="4">JCM 17459</strain>
    </source>
</reference>
<name>A0ABP8EQF7_9MICO</name>